<evidence type="ECO:0000313" key="2">
    <source>
        <dbReference type="EMBL" id="KOS38831.1"/>
    </source>
</evidence>
<evidence type="ECO:0000313" key="3">
    <source>
        <dbReference type="Proteomes" id="UP000037696"/>
    </source>
</evidence>
<feature type="region of interest" description="Disordered" evidence="1">
    <location>
        <begin position="58"/>
        <end position="171"/>
    </location>
</feature>
<sequence>MGKVKWDSNADQTLLAKILETHDLSVDATRVAEAWPTQDGGHKPTPRAIKERLARIKENVRLGNAAGSGPSSPMTPRKPTPRKKANENAAAAGPSRKRKRVSKEAEDMPGPGNEPLAEPAIKTEAGLDVIDPLLLPQVEGESPNADNGNNDPEWTEFNGEVADSDSDQLPK</sequence>
<gene>
    <name evidence="2" type="ORF">ACN38_g10356</name>
</gene>
<reference evidence="2 3" key="1">
    <citation type="submission" date="2015-08" db="EMBL/GenBank/DDBJ databases">
        <title>Genome sequencing of Penicillium nordicum.</title>
        <authorList>
            <person name="Nguyen H.D."/>
            <person name="Seifert K.A."/>
        </authorList>
    </citation>
    <scope>NUCLEOTIDE SEQUENCE [LARGE SCALE GENOMIC DNA]</scope>
    <source>
        <strain evidence="2 3">DAOMC 185683</strain>
    </source>
</reference>
<protein>
    <submittedName>
        <fullName evidence="2">Uncharacterized protein</fullName>
    </submittedName>
</protein>
<accession>A0A0M8P1P7</accession>
<proteinExistence type="predicted"/>
<dbReference type="OrthoDB" id="5420368at2759"/>
<dbReference type="AlphaFoldDB" id="A0A0M8P1P7"/>
<evidence type="ECO:0000256" key="1">
    <source>
        <dbReference type="SAM" id="MobiDB-lite"/>
    </source>
</evidence>
<comment type="caution">
    <text evidence="2">The sequence shown here is derived from an EMBL/GenBank/DDBJ whole genome shotgun (WGS) entry which is preliminary data.</text>
</comment>
<keyword evidence="3" id="KW-1185">Reference proteome</keyword>
<dbReference type="EMBL" id="LHQQ01000233">
    <property type="protein sequence ID" value="KOS38831.1"/>
    <property type="molecule type" value="Genomic_DNA"/>
</dbReference>
<name>A0A0M8P1P7_9EURO</name>
<feature type="compositionally biased region" description="Acidic residues" evidence="1">
    <location>
        <begin position="162"/>
        <end position="171"/>
    </location>
</feature>
<organism evidence="2 3">
    <name type="scientific">Penicillium nordicum</name>
    <dbReference type="NCBI Taxonomy" id="229535"/>
    <lineage>
        <taxon>Eukaryota</taxon>
        <taxon>Fungi</taxon>
        <taxon>Dikarya</taxon>
        <taxon>Ascomycota</taxon>
        <taxon>Pezizomycotina</taxon>
        <taxon>Eurotiomycetes</taxon>
        <taxon>Eurotiomycetidae</taxon>
        <taxon>Eurotiales</taxon>
        <taxon>Aspergillaceae</taxon>
        <taxon>Penicillium</taxon>
    </lineage>
</organism>
<dbReference type="STRING" id="229535.A0A0M8P1P7"/>
<dbReference type="Proteomes" id="UP000037696">
    <property type="component" value="Unassembled WGS sequence"/>
</dbReference>